<keyword evidence="1 5" id="KW-0723">Serine/threonine-protein kinase</keyword>
<evidence type="ECO:0000313" key="6">
    <source>
        <dbReference type="EMBL" id="MBB6511261.1"/>
    </source>
</evidence>
<sequence>MIQKEKYVYVCSDAVGETAEAVVRATIRQFTNSEVGIRRYSHLQTEEEVEKVVAEVKSNQSFIAYTLVQPELRAKMQQETIKMDVRAVDVMGPMMQAYIDTFNDNPKPEPGQRQVLDEEYFKRIEAVEFAVKYDDGKDVRGLVLADVVLIGVSRTSKTPLSIFLAHKGIKTANLPILPDMEPPEELFKPVDRMIIGLTINPEQLLRIRSERLKTLGLPAHSRYASMEQIQKELETANQWMERLNCPVLNVSDKSIEETAGVIMGLLSDKERQR</sequence>
<dbReference type="EMBL" id="JACHON010000001">
    <property type="protein sequence ID" value="MBB6511261.1"/>
    <property type="molecule type" value="Genomic_DNA"/>
</dbReference>
<dbReference type="Proteomes" id="UP000572212">
    <property type="component" value="Unassembled WGS sequence"/>
</dbReference>
<dbReference type="PANTHER" id="PTHR31756:SF3">
    <property type="entry name" value="PYRUVATE, PHOSPHATE DIKINASE REGULATORY PROTEIN 1, CHLOROPLASTIC"/>
    <property type="match status" value="1"/>
</dbReference>
<dbReference type="InterPro" id="IPR026565">
    <property type="entry name" value="PPDK_reg"/>
</dbReference>
<dbReference type="EC" id="2.7.4.27" evidence="5"/>
<dbReference type="PANTHER" id="PTHR31756">
    <property type="entry name" value="PYRUVATE, PHOSPHATE DIKINASE REGULATORY PROTEIN 1, CHLOROPLASTIC"/>
    <property type="match status" value="1"/>
</dbReference>
<comment type="caution">
    <text evidence="6">The sequence shown here is derived from an EMBL/GenBank/DDBJ whole genome shotgun (WGS) entry which is preliminary data.</text>
</comment>
<dbReference type="EC" id="2.7.11.32" evidence="5"/>
<dbReference type="InterPro" id="IPR005177">
    <property type="entry name" value="Kinase-pyrophosphorylase"/>
</dbReference>
<comment type="similarity">
    <text evidence="5">Belongs to the pyruvate, phosphate/water dikinase regulatory protein family. PDRP subfamily.</text>
</comment>
<comment type="catalytic activity">
    <reaction evidence="5">
        <text>N(tele)-phospho-L-histidyl/L-threonyl-[pyruvate, phosphate dikinase] + ADP = N(tele)-phospho-L-histidyl/O-phospho-L-threonyl-[pyruvate, phosphate dikinase] + AMP + H(+)</text>
        <dbReference type="Rhea" id="RHEA:43692"/>
        <dbReference type="Rhea" id="RHEA-COMP:10650"/>
        <dbReference type="Rhea" id="RHEA-COMP:10651"/>
        <dbReference type="ChEBI" id="CHEBI:15378"/>
        <dbReference type="ChEBI" id="CHEBI:30013"/>
        <dbReference type="ChEBI" id="CHEBI:61977"/>
        <dbReference type="ChEBI" id="CHEBI:83586"/>
        <dbReference type="ChEBI" id="CHEBI:456215"/>
        <dbReference type="ChEBI" id="CHEBI:456216"/>
        <dbReference type="EC" id="2.7.11.32"/>
    </reaction>
</comment>
<evidence type="ECO:0000256" key="1">
    <source>
        <dbReference type="ARBA" id="ARBA00022527"/>
    </source>
</evidence>
<dbReference type="HAMAP" id="MF_00921">
    <property type="entry name" value="PDRP"/>
    <property type="match status" value="1"/>
</dbReference>
<name>A0A841RFB5_9BACI</name>
<evidence type="ECO:0000256" key="5">
    <source>
        <dbReference type="HAMAP-Rule" id="MF_00921"/>
    </source>
</evidence>
<comment type="catalytic activity">
    <reaction evidence="5">
        <text>N(tele)-phospho-L-histidyl/O-phospho-L-threonyl-[pyruvate, phosphate dikinase] + phosphate + H(+) = N(tele)-phospho-L-histidyl/L-threonyl-[pyruvate, phosphate dikinase] + diphosphate</text>
        <dbReference type="Rhea" id="RHEA:43696"/>
        <dbReference type="Rhea" id="RHEA-COMP:10650"/>
        <dbReference type="Rhea" id="RHEA-COMP:10651"/>
        <dbReference type="ChEBI" id="CHEBI:15378"/>
        <dbReference type="ChEBI" id="CHEBI:30013"/>
        <dbReference type="ChEBI" id="CHEBI:33019"/>
        <dbReference type="ChEBI" id="CHEBI:43474"/>
        <dbReference type="ChEBI" id="CHEBI:61977"/>
        <dbReference type="ChEBI" id="CHEBI:83586"/>
        <dbReference type="EC" id="2.7.4.27"/>
    </reaction>
</comment>
<dbReference type="AlphaFoldDB" id="A0A841RFB5"/>
<comment type="function">
    <text evidence="5">Bifunctional serine/threonine kinase and phosphorylase involved in the regulation of the pyruvate, phosphate dikinase (PPDK) by catalyzing its phosphorylation/dephosphorylation.</text>
</comment>
<evidence type="ECO:0000256" key="4">
    <source>
        <dbReference type="ARBA" id="ARBA00022777"/>
    </source>
</evidence>
<proteinExistence type="inferred from homology"/>
<evidence type="ECO:0000256" key="3">
    <source>
        <dbReference type="ARBA" id="ARBA00022741"/>
    </source>
</evidence>
<dbReference type="GO" id="GO:0004674">
    <property type="term" value="F:protein serine/threonine kinase activity"/>
    <property type="evidence" value="ECO:0007669"/>
    <property type="project" value="UniProtKB-UniRule"/>
</dbReference>
<dbReference type="GO" id="GO:0043531">
    <property type="term" value="F:ADP binding"/>
    <property type="evidence" value="ECO:0007669"/>
    <property type="project" value="UniProtKB-UniRule"/>
</dbReference>
<dbReference type="NCBIfam" id="NF003742">
    <property type="entry name" value="PRK05339.1"/>
    <property type="match status" value="1"/>
</dbReference>
<organism evidence="6 7">
    <name type="scientific">Gracilibacillus halotolerans</name>
    <dbReference type="NCBI Taxonomy" id="74386"/>
    <lineage>
        <taxon>Bacteria</taxon>
        <taxon>Bacillati</taxon>
        <taxon>Bacillota</taxon>
        <taxon>Bacilli</taxon>
        <taxon>Bacillales</taxon>
        <taxon>Bacillaceae</taxon>
        <taxon>Gracilibacillus</taxon>
    </lineage>
</organism>
<reference evidence="6 7" key="1">
    <citation type="submission" date="2020-08" db="EMBL/GenBank/DDBJ databases">
        <title>Genomic Encyclopedia of Type Strains, Phase IV (KMG-IV): sequencing the most valuable type-strain genomes for metagenomic binning, comparative biology and taxonomic classification.</title>
        <authorList>
            <person name="Goeker M."/>
        </authorList>
    </citation>
    <scope>NUCLEOTIDE SEQUENCE [LARGE SCALE GENOMIC DNA]</scope>
    <source>
        <strain evidence="6 7">DSM 11805</strain>
    </source>
</reference>
<keyword evidence="2 5" id="KW-0808">Transferase</keyword>
<keyword evidence="7" id="KW-1185">Reference proteome</keyword>
<dbReference type="RefSeq" id="WP_184243304.1">
    <property type="nucleotide sequence ID" value="NZ_BAAACU010000020.1"/>
</dbReference>
<dbReference type="GO" id="GO:0016776">
    <property type="term" value="F:phosphotransferase activity, phosphate group as acceptor"/>
    <property type="evidence" value="ECO:0007669"/>
    <property type="project" value="UniProtKB-UniRule"/>
</dbReference>
<gene>
    <name evidence="6" type="ORF">GGQ92_000028</name>
</gene>
<keyword evidence="3 5" id="KW-0547">Nucleotide-binding</keyword>
<evidence type="ECO:0000256" key="2">
    <source>
        <dbReference type="ARBA" id="ARBA00022679"/>
    </source>
</evidence>
<dbReference type="GO" id="GO:0005524">
    <property type="term" value="F:ATP binding"/>
    <property type="evidence" value="ECO:0007669"/>
    <property type="project" value="InterPro"/>
</dbReference>
<accession>A0A841RFB5</accession>
<evidence type="ECO:0000313" key="7">
    <source>
        <dbReference type="Proteomes" id="UP000572212"/>
    </source>
</evidence>
<protein>
    <recommendedName>
        <fullName evidence="5">Putative pyruvate, phosphate dikinase regulatory protein</fullName>
        <shortName evidence="5">PPDK regulatory protein</shortName>
        <ecNumber evidence="5">2.7.11.32</ecNumber>
        <ecNumber evidence="5">2.7.4.27</ecNumber>
    </recommendedName>
</protein>
<feature type="binding site" evidence="5">
    <location>
        <begin position="151"/>
        <end position="158"/>
    </location>
    <ligand>
        <name>ADP</name>
        <dbReference type="ChEBI" id="CHEBI:456216"/>
    </ligand>
</feature>
<keyword evidence="4 5" id="KW-0418">Kinase</keyword>
<dbReference type="Pfam" id="PF03618">
    <property type="entry name" value="Kinase-PPPase"/>
    <property type="match status" value="1"/>
</dbReference>